<evidence type="ECO:0000313" key="1">
    <source>
        <dbReference type="EMBL" id="KAH7963958.1"/>
    </source>
</evidence>
<accession>A0A9D4T2C3</accession>
<evidence type="ECO:0000313" key="2">
    <source>
        <dbReference type="Proteomes" id="UP000821837"/>
    </source>
</evidence>
<reference evidence="1" key="1">
    <citation type="journal article" date="2020" name="Cell">
        <title>Large-Scale Comparative Analyses of Tick Genomes Elucidate Their Genetic Diversity and Vector Capacities.</title>
        <authorList>
            <consortium name="Tick Genome and Microbiome Consortium (TIGMIC)"/>
            <person name="Jia N."/>
            <person name="Wang J."/>
            <person name="Shi W."/>
            <person name="Du L."/>
            <person name="Sun Y."/>
            <person name="Zhan W."/>
            <person name="Jiang J.F."/>
            <person name="Wang Q."/>
            <person name="Zhang B."/>
            <person name="Ji P."/>
            <person name="Bell-Sakyi L."/>
            <person name="Cui X.M."/>
            <person name="Yuan T.T."/>
            <person name="Jiang B.G."/>
            <person name="Yang W.F."/>
            <person name="Lam T.T."/>
            <person name="Chang Q.C."/>
            <person name="Ding S.J."/>
            <person name="Wang X.J."/>
            <person name="Zhu J.G."/>
            <person name="Ruan X.D."/>
            <person name="Zhao L."/>
            <person name="Wei J.T."/>
            <person name="Ye R.Z."/>
            <person name="Que T.C."/>
            <person name="Du C.H."/>
            <person name="Zhou Y.H."/>
            <person name="Cheng J.X."/>
            <person name="Dai P.F."/>
            <person name="Guo W.B."/>
            <person name="Han X.H."/>
            <person name="Huang E.J."/>
            <person name="Li L.F."/>
            <person name="Wei W."/>
            <person name="Gao Y.C."/>
            <person name="Liu J.Z."/>
            <person name="Shao H.Z."/>
            <person name="Wang X."/>
            <person name="Wang C.C."/>
            <person name="Yang T.C."/>
            <person name="Huo Q.B."/>
            <person name="Li W."/>
            <person name="Chen H.Y."/>
            <person name="Chen S.E."/>
            <person name="Zhou L.G."/>
            <person name="Ni X.B."/>
            <person name="Tian J.H."/>
            <person name="Sheng Y."/>
            <person name="Liu T."/>
            <person name="Pan Y.S."/>
            <person name="Xia L.Y."/>
            <person name="Li J."/>
            <person name="Zhao F."/>
            <person name="Cao W.C."/>
        </authorList>
    </citation>
    <scope>NUCLEOTIDE SEQUENCE</scope>
    <source>
        <strain evidence="1">Rsan-2018</strain>
    </source>
</reference>
<dbReference type="EMBL" id="JABSTV010001249">
    <property type="protein sequence ID" value="KAH7963958.1"/>
    <property type="molecule type" value="Genomic_DNA"/>
</dbReference>
<reference evidence="1" key="2">
    <citation type="submission" date="2021-09" db="EMBL/GenBank/DDBJ databases">
        <authorList>
            <person name="Jia N."/>
            <person name="Wang J."/>
            <person name="Shi W."/>
            <person name="Du L."/>
            <person name="Sun Y."/>
            <person name="Zhan W."/>
            <person name="Jiang J."/>
            <person name="Wang Q."/>
            <person name="Zhang B."/>
            <person name="Ji P."/>
            <person name="Sakyi L.B."/>
            <person name="Cui X."/>
            <person name="Yuan T."/>
            <person name="Jiang B."/>
            <person name="Yang W."/>
            <person name="Lam T.T.-Y."/>
            <person name="Chang Q."/>
            <person name="Ding S."/>
            <person name="Wang X."/>
            <person name="Zhu J."/>
            <person name="Ruan X."/>
            <person name="Zhao L."/>
            <person name="Wei J."/>
            <person name="Que T."/>
            <person name="Du C."/>
            <person name="Cheng J."/>
            <person name="Dai P."/>
            <person name="Han X."/>
            <person name="Huang E."/>
            <person name="Gao Y."/>
            <person name="Liu J."/>
            <person name="Shao H."/>
            <person name="Ye R."/>
            <person name="Li L."/>
            <person name="Wei W."/>
            <person name="Wang X."/>
            <person name="Wang C."/>
            <person name="Huo Q."/>
            <person name="Li W."/>
            <person name="Guo W."/>
            <person name="Chen H."/>
            <person name="Chen S."/>
            <person name="Zhou L."/>
            <person name="Zhou L."/>
            <person name="Ni X."/>
            <person name="Tian J."/>
            <person name="Zhou Y."/>
            <person name="Sheng Y."/>
            <person name="Liu T."/>
            <person name="Pan Y."/>
            <person name="Xia L."/>
            <person name="Li J."/>
            <person name="Zhao F."/>
            <person name="Cao W."/>
        </authorList>
    </citation>
    <scope>NUCLEOTIDE SEQUENCE</scope>
    <source>
        <strain evidence="1">Rsan-2018</strain>
        <tissue evidence="1">Larvae</tissue>
    </source>
</reference>
<protein>
    <submittedName>
        <fullName evidence="1">Uncharacterized protein</fullName>
    </submittedName>
</protein>
<dbReference type="VEuPathDB" id="VectorBase:RSAN_040551"/>
<dbReference type="AlphaFoldDB" id="A0A9D4T2C3"/>
<comment type="caution">
    <text evidence="1">The sequence shown here is derived from an EMBL/GenBank/DDBJ whole genome shotgun (WGS) entry which is preliminary data.</text>
</comment>
<name>A0A9D4T2C3_RHISA</name>
<dbReference type="Proteomes" id="UP000821837">
    <property type="component" value="Chromosome 3"/>
</dbReference>
<organism evidence="1 2">
    <name type="scientific">Rhipicephalus sanguineus</name>
    <name type="common">Brown dog tick</name>
    <name type="synonym">Ixodes sanguineus</name>
    <dbReference type="NCBI Taxonomy" id="34632"/>
    <lineage>
        <taxon>Eukaryota</taxon>
        <taxon>Metazoa</taxon>
        <taxon>Ecdysozoa</taxon>
        <taxon>Arthropoda</taxon>
        <taxon>Chelicerata</taxon>
        <taxon>Arachnida</taxon>
        <taxon>Acari</taxon>
        <taxon>Parasitiformes</taxon>
        <taxon>Ixodida</taxon>
        <taxon>Ixodoidea</taxon>
        <taxon>Ixodidae</taxon>
        <taxon>Rhipicephalinae</taxon>
        <taxon>Rhipicephalus</taxon>
        <taxon>Rhipicephalus</taxon>
    </lineage>
</organism>
<proteinExistence type="predicted"/>
<keyword evidence="2" id="KW-1185">Reference proteome</keyword>
<gene>
    <name evidence="1" type="ORF">HPB52_023996</name>
</gene>
<sequence length="140" mass="16029">MWAARHSLTRRWKRQRHNKKLVNCIAFLSKRITEYTAELCRETWLSTCDGLQGKLSAQKTWCLLRHLIDPLSSKTATSGNLTKVLNTYKGDGRRLLEELKAKYLKTERGQLPTPERVPSVARQPIAIPFSSEVSSPLLHT</sequence>